<dbReference type="GO" id="GO:0044038">
    <property type="term" value="P:cell wall macromolecule biosynthetic process"/>
    <property type="evidence" value="ECO:0007669"/>
    <property type="project" value="InterPro"/>
</dbReference>
<dbReference type="InterPro" id="IPR016181">
    <property type="entry name" value="Acyl_CoA_acyltransferase"/>
</dbReference>
<dbReference type="PANTHER" id="PTHR36174">
    <property type="entry name" value="LIPID II:GLYCINE GLYCYLTRANSFERASE"/>
    <property type="match status" value="1"/>
</dbReference>
<accession>V6AVD9</accession>
<gene>
    <name evidence="7" type="ORF">NITUZ_50015</name>
</gene>
<comment type="caution">
    <text evidence="7">The sequence shown here is derived from an EMBL/GenBank/DDBJ whole genome shotgun (WGS) entry which is preliminary data.</text>
</comment>
<proteinExistence type="inferred from homology"/>
<dbReference type="Gene3D" id="3.40.630.30">
    <property type="match status" value="1"/>
</dbReference>
<evidence type="ECO:0000256" key="3">
    <source>
        <dbReference type="ARBA" id="ARBA00022960"/>
    </source>
</evidence>
<keyword evidence="3" id="KW-0133">Cell shape</keyword>
<evidence type="ECO:0000256" key="2">
    <source>
        <dbReference type="ARBA" id="ARBA00022679"/>
    </source>
</evidence>
<dbReference type="GO" id="GO:0016755">
    <property type="term" value="F:aminoacyltransferase activity"/>
    <property type="evidence" value="ECO:0007669"/>
    <property type="project" value="InterPro"/>
</dbReference>
<evidence type="ECO:0000256" key="6">
    <source>
        <dbReference type="ARBA" id="ARBA00023316"/>
    </source>
</evidence>
<dbReference type="GO" id="GO:0071555">
    <property type="term" value="P:cell wall organization"/>
    <property type="evidence" value="ECO:0007669"/>
    <property type="project" value="UniProtKB-KW"/>
</dbReference>
<dbReference type="PANTHER" id="PTHR36174:SF1">
    <property type="entry name" value="LIPID II:GLYCINE GLYCYLTRANSFERASE"/>
    <property type="match status" value="1"/>
</dbReference>
<reference evidence="7 8" key="1">
    <citation type="journal article" date="2013" name="PLoS ONE">
        <title>Enrichment and Genome Sequence of the Group I.1a Ammonia-Oxidizing Archaeon ?Ca. Nitrosotenuis uzonensis? Representing a Clade Globally.</title>
        <authorList>
            <person name="Lebedeva E.V."/>
            <person name="Hatzenpichler R."/>
            <person name="Pelletier E."/>
            <person name="Schuster N."/>
            <person name="Hauzmayer S."/>
            <person name="Bulaev A."/>
            <person name="Grigor'eva N.V."/>
            <person name="Galushko A."/>
            <person name="Schmid M."/>
            <person name="Palatinszky M."/>
            <person name="Le Paslier D."/>
            <person name="Daims H."/>
            <person name="Wagner M."/>
        </authorList>
    </citation>
    <scope>NUCLEOTIDE SEQUENCE [LARGE SCALE GENOMIC DNA]</scope>
    <source>
        <strain evidence="7 8">N4</strain>
    </source>
</reference>
<evidence type="ECO:0000256" key="1">
    <source>
        <dbReference type="ARBA" id="ARBA00009943"/>
    </source>
</evidence>
<keyword evidence="4" id="KW-0573">Peptidoglycan synthesis</keyword>
<dbReference type="AlphaFoldDB" id="V6AVD9"/>
<dbReference type="STRING" id="1407055.NITUZ_50015"/>
<comment type="similarity">
    <text evidence="1">Belongs to the FemABX family.</text>
</comment>
<protein>
    <recommendedName>
        <fullName evidence="9">BioF2-like acetyltransferase domain-containing protein</fullName>
    </recommendedName>
</protein>
<dbReference type="InterPro" id="IPR050644">
    <property type="entry name" value="PG_Glycine_Bridge_Synth"/>
</dbReference>
<keyword evidence="2" id="KW-0808">Transferase</keyword>
<dbReference type="InterPro" id="IPR003447">
    <property type="entry name" value="FEMABX"/>
</dbReference>
<evidence type="ECO:0000313" key="7">
    <source>
        <dbReference type="EMBL" id="CDI06468.1"/>
    </source>
</evidence>
<dbReference type="RefSeq" id="WP_048197134.1">
    <property type="nucleotide sequence ID" value="NZ_CBTY010000010.1"/>
</dbReference>
<keyword evidence="6" id="KW-0961">Cell wall biogenesis/degradation</keyword>
<keyword evidence="8" id="KW-1185">Reference proteome</keyword>
<evidence type="ECO:0000256" key="5">
    <source>
        <dbReference type="ARBA" id="ARBA00023315"/>
    </source>
</evidence>
<dbReference type="OrthoDB" id="140543at2157"/>
<dbReference type="Proteomes" id="UP000018159">
    <property type="component" value="Unassembled WGS sequence"/>
</dbReference>
<name>V6AVD9_9ARCH</name>
<evidence type="ECO:0008006" key="9">
    <source>
        <dbReference type="Google" id="ProtNLM"/>
    </source>
</evidence>
<evidence type="ECO:0000313" key="8">
    <source>
        <dbReference type="Proteomes" id="UP000018159"/>
    </source>
</evidence>
<dbReference type="PROSITE" id="PS51191">
    <property type="entry name" value="FEMABX"/>
    <property type="match status" value="1"/>
</dbReference>
<dbReference type="EMBL" id="CBTY010000010">
    <property type="protein sequence ID" value="CDI06468.1"/>
    <property type="molecule type" value="Genomic_DNA"/>
</dbReference>
<evidence type="ECO:0000256" key="4">
    <source>
        <dbReference type="ARBA" id="ARBA00022984"/>
    </source>
</evidence>
<keyword evidence="5" id="KW-0012">Acyltransferase</keyword>
<sequence length="323" mass="38106">METNINLEFRLQEESPTDWNQNLLKSDLGNIFNTPEYAQYAKSRLGWKPLFLSMINSNGNIVSQTILFEIQRKKLGKFSRLTKLVFNKLKIRWIYGPVILLEQNPMIVNSFLKYLANNYKKLDGTTHPLLGTEFRMPSLQFQKWSTFIIDLRQPRESILANMDKKSVRKNIERAEERGVKVFEITDSTIIDYHKILNQHRLENGNKEYDLEDTVELWKLLKPIGFGGYLAKKDNEIIGGITFSFFNKYINEWGIARTKLDATEKLYSQDLLKWKIIEWGMVNKQKFYDFSGVNPNPQSMKEVGILRYKRKWGGIQREYLIIQR</sequence>
<dbReference type="SUPFAM" id="SSF55729">
    <property type="entry name" value="Acyl-CoA N-acyltransferases (Nat)"/>
    <property type="match status" value="2"/>
</dbReference>
<dbReference type="GO" id="GO:0008360">
    <property type="term" value="P:regulation of cell shape"/>
    <property type="evidence" value="ECO:0007669"/>
    <property type="project" value="UniProtKB-KW"/>
</dbReference>
<organism evidence="7 8">
    <name type="scientific">Candidatus Nitrosotenuis uzonensis</name>
    <dbReference type="NCBI Taxonomy" id="1407055"/>
    <lineage>
        <taxon>Archaea</taxon>
        <taxon>Nitrososphaerota</taxon>
        <taxon>Candidatus Nitrosotenuis</taxon>
    </lineage>
</organism>